<organism evidence="15 16">
    <name type="scientific">Drosophila lebanonensis</name>
    <name type="common">Fruit fly</name>
    <name type="synonym">Scaptodrosophila lebanonensis</name>
    <dbReference type="NCBI Taxonomy" id="7225"/>
    <lineage>
        <taxon>Eukaryota</taxon>
        <taxon>Metazoa</taxon>
        <taxon>Ecdysozoa</taxon>
        <taxon>Arthropoda</taxon>
        <taxon>Hexapoda</taxon>
        <taxon>Insecta</taxon>
        <taxon>Pterygota</taxon>
        <taxon>Neoptera</taxon>
        <taxon>Endopterygota</taxon>
        <taxon>Diptera</taxon>
        <taxon>Brachycera</taxon>
        <taxon>Muscomorpha</taxon>
        <taxon>Ephydroidea</taxon>
        <taxon>Drosophilidae</taxon>
        <taxon>Scaptodrosophila</taxon>
    </lineage>
</organism>
<dbReference type="GeneID" id="115620249"/>
<feature type="domain" description="Clip" evidence="14">
    <location>
        <begin position="26"/>
        <end position="79"/>
    </location>
</feature>
<keyword evidence="4 11" id="KW-0378">Hydrolase</keyword>
<comment type="domain">
    <text evidence="12">The clip domain consists of 35-55 residues which are 'knitted' together usually by 3 conserved disulfide bonds forming a clip-like compact structure.</text>
</comment>
<evidence type="ECO:0000313" key="16">
    <source>
        <dbReference type="RefSeq" id="XP_030369258.1"/>
    </source>
</evidence>
<dbReference type="Proteomes" id="UP000504634">
    <property type="component" value="Unplaced"/>
</dbReference>
<feature type="domain" description="Peptidase S1" evidence="13">
    <location>
        <begin position="106"/>
        <end position="366"/>
    </location>
</feature>
<dbReference type="PROSITE" id="PS50240">
    <property type="entry name" value="TRYPSIN_DOM"/>
    <property type="match status" value="1"/>
</dbReference>
<proteinExistence type="inferred from homology"/>
<keyword evidence="12" id="KW-0964">Secreted</keyword>
<evidence type="ECO:0000256" key="8">
    <source>
        <dbReference type="ARBA" id="ARBA00023157"/>
    </source>
</evidence>
<evidence type="ECO:0000256" key="12">
    <source>
        <dbReference type="RuleBase" id="RU366078"/>
    </source>
</evidence>
<evidence type="ECO:0000256" key="10">
    <source>
        <dbReference type="ARBA" id="ARBA00024195"/>
    </source>
</evidence>
<protein>
    <recommendedName>
        <fullName evidence="12">CLIP domain-containing serine protease</fullName>
        <ecNumber evidence="11">3.4.21.-</ecNumber>
    </recommendedName>
</protein>
<dbReference type="Pfam" id="PF00089">
    <property type="entry name" value="Trypsin"/>
    <property type="match status" value="1"/>
</dbReference>
<comment type="subcellular location">
    <subcellularLocation>
        <location evidence="12">Secreted</location>
    </subcellularLocation>
</comment>
<dbReference type="InterPro" id="IPR022700">
    <property type="entry name" value="CLIP"/>
</dbReference>
<evidence type="ECO:0000256" key="11">
    <source>
        <dbReference type="RuleBase" id="RU363034"/>
    </source>
</evidence>
<keyword evidence="3 12" id="KW-0732">Signal</keyword>
<evidence type="ECO:0000313" key="15">
    <source>
        <dbReference type="Proteomes" id="UP000504634"/>
    </source>
</evidence>
<evidence type="ECO:0000256" key="3">
    <source>
        <dbReference type="ARBA" id="ARBA00022729"/>
    </source>
</evidence>
<name>A0A6J2T229_DROLE</name>
<evidence type="ECO:0000256" key="6">
    <source>
        <dbReference type="ARBA" id="ARBA00022837"/>
    </source>
</evidence>
<dbReference type="InterPro" id="IPR033116">
    <property type="entry name" value="TRYPSIN_SER"/>
</dbReference>
<dbReference type="PANTHER" id="PTHR24256">
    <property type="entry name" value="TRYPTASE-RELATED"/>
    <property type="match status" value="1"/>
</dbReference>
<evidence type="ECO:0000256" key="9">
    <source>
        <dbReference type="ARBA" id="ARBA00023180"/>
    </source>
</evidence>
<dbReference type="InterPro" id="IPR001254">
    <property type="entry name" value="Trypsin_dom"/>
</dbReference>
<feature type="signal peptide" evidence="12">
    <location>
        <begin position="1"/>
        <end position="20"/>
    </location>
</feature>
<dbReference type="GO" id="GO:0046872">
    <property type="term" value="F:metal ion binding"/>
    <property type="evidence" value="ECO:0007669"/>
    <property type="project" value="UniProtKB-KW"/>
</dbReference>
<dbReference type="OrthoDB" id="9028152at2759"/>
<dbReference type="SUPFAM" id="SSF50494">
    <property type="entry name" value="Trypsin-like serine proteases"/>
    <property type="match status" value="1"/>
</dbReference>
<keyword evidence="15" id="KW-1185">Reference proteome</keyword>
<dbReference type="SMART" id="SM00680">
    <property type="entry name" value="CLIP"/>
    <property type="match status" value="1"/>
</dbReference>
<feature type="chain" id="PRO_5027144666" description="CLIP domain-containing serine protease" evidence="12">
    <location>
        <begin position="21"/>
        <end position="367"/>
    </location>
</feature>
<keyword evidence="5 11" id="KW-0720">Serine protease</keyword>
<dbReference type="Gene3D" id="2.40.10.10">
    <property type="entry name" value="Trypsin-like serine proteases"/>
    <property type="match status" value="2"/>
</dbReference>
<dbReference type="PROSITE" id="PS00135">
    <property type="entry name" value="TRYPSIN_SER"/>
    <property type="match status" value="1"/>
</dbReference>
<dbReference type="InterPro" id="IPR051487">
    <property type="entry name" value="Ser/Thr_Proteases_Immune/Dev"/>
</dbReference>
<dbReference type="CTD" id="40541"/>
<dbReference type="GO" id="GO:0004252">
    <property type="term" value="F:serine-type endopeptidase activity"/>
    <property type="evidence" value="ECO:0007669"/>
    <property type="project" value="UniProtKB-UniRule"/>
</dbReference>
<dbReference type="FunFam" id="3.30.1640.30:FF:000001">
    <property type="entry name" value="Serine protease 7"/>
    <property type="match status" value="1"/>
</dbReference>
<keyword evidence="6" id="KW-0106">Calcium</keyword>
<dbReference type="CDD" id="cd00190">
    <property type="entry name" value="Tryp_SPc"/>
    <property type="match status" value="1"/>
</dbReference>
<evidence type="ECO:0000259" key="14">
    <source>
        <dbReference type="PROSITE" id="PS51888"/>
    </source>
</evidence>
<sequence>MKLLLLSLFSLVQFICHTYGQESFGSCITPLRSTGECINLRECAPLYNIILRNPISDSDRNLLRQSQCGYRNGEVLICCASNENTSGNYNLLPEIPNCGSSFGDRIYGGINTGLEEYPWMAMIEYTKPGNEKGHHCGGSLINNRYVVTAAHCISAIPSNWRLTGVRLGEWDTTSDPDCKRQLNNREVCNDRYIDIPVAEIITHPQYQNGRDQPHDIALLRLRSPVTFSPTIQPVCLPTESRLRNELFLGRSMVVAGWGRTETNATANIKQKALVGVVPTSQCHSKYSTQGRTVTTQQICCGGEEGIDSCRGDSGGPLVIEGDGRNNQYYYLVGVVSYGPTPCGLPGWPGVYTRVGAYVDWIARTIKA</sequence>
<dbReference type="SMART" id="SM00020">
    <property type="entry name" value="Tryp_SPc"/>
    <property type="match status" value="1"/>
</dbReference>
<keyword evidence="7" id="KW-0865">Zymogen</keyword>
<dbReference type="Gene3D" id="3.30.1640.30">
    <property type="match status" value="1"/>
</dbReference>
<evidence type="ECO:0000259" key="13">
    <source>
        <dbReference type="PROSITE" id="PS50240"/>
    </source>
</evidence>
<dbReference type="EC" id="3.4.21.-" evidence="11"/>
<comment type="similarity">
    <text evidence="10 12">Belongs to the peptidase S1 family. CLIP subfamily.</text>
</comment>
<evidence type="ECO:0000256" key="4">
    <source>
        <dbReference type="ARBA" id="ARBA00022801"/>
    </source>
</evidence>
<keyword evidence="2" id="KW-0479">Metal-binding</keyword>
<dbReference type="InterPro" id="IPR038565">
    <property type="entry name" value="CLIP_sf"/>
</dbReference>
<reference evidence="16" key="1">
    <citation type="submission" date="2025-08" db="UniProtKB">
        <authorList>
            <consortium name="RefSeq"/>
        </authorList>
    </citation>
    <scope>IDENTIFICATION</scope>
    <source>
        <strain evidence="16">11010-0011.00</strain>
        <tissue evidence="16">Whole body</tissue>
    </source>
</reference>
<dbReference type="GO" id="GO:0005576">
    <property type="term" value="C:extracellular region"/>
    <property type="evidence" value="ECO:0007669"/>
    <property type="project" value="UniProtKB-SubCell"/>
</dbReference>
<dbReference type="Pfam" id="PF12032">
    <property type="entry name" value="CLIP"/>
    <property type="match status" value="1"/>
</dbReference>
<evidence type="ECO:0000256" key="2">
    <source>
        <dbReference type="ARBA" id="ARBA00022723"/>
    </source>
</evidence>
<dbReference type="InterPro" id="IPR018114">
    <property type="entry name" value="TRYPSIN_HIS"/>
</dbReference>
<evidence type="ECO:0000256" key="1">
    <source>
        <dbReference type="ARBA" id="ARBA00022670"/>
    </source>
</evidence>
<evidence type="ECO:0000256" key="7">
    <source>
        <dbReference type="ARBA" id="ARBA00023145"/>
    </source>
</evidence>
<dbReference type="GO" id="GO:0035008">
    <property type="term" value="P:positive regulation of melanization defense response"/>
    <property type="evidence" value="ECO:0007669"/>
    <property type="project" value="UniProtKB-ARBA"/>
</dbReference>
<dbReference type="PRINTS" id="PR00722">
    <property type="entry name" value="CHYMOTRYPSIN"/>
</dbReference>
<keyword evidence="1 11" id="KW-0645">Protease</keyword>
<dbReference type="PROSITE" id="PS51888">
    <property type="entry name" value="CLIP"/>
    <property type="match status" value="1"/>
</dbReference>
<accession>A0A6J2T229</accession>
<dbReference type="PROSITE" id="PS00134">
    <property type="entry name" value="TRYPSIN_HIS"/>
    <property type="match status" value="1"/>
</dbReference>
<keyword evidence="8" id="KW-1015">Disulfide bond</keyword>
<evidence type="ECO:0000256" key="5">
    <source>
        <dbReference type="ARBA" id="ARBA00022825"/>
    </source>
</evidence>
<dbReference type="FunFam" id="2.40.10.10:FF:000028">
    <property type="entry name" value="Serine protease easter"/>
    <property type="match status" value="1"/>
</dbReference>
<dbReference type="GO" id="GO:0006508">
    <property type="term" value="P:proteolysis"/>
    <property type="evidence" value="ECO:0007669"/>
    <property type="project" value="UniProtKB-KW"/>
</dbReference>
<gene>
    <name evidence="16" type="primary">LOC115620249</name>
</gene>
<dbReference type="AlphaFoldDB" id="A0A6J2T229"/>
<dbReference type="InterPro" id="IPR043504">
    <property type="entry name" value="Peptidase_S1_PA_chymotrypsin"/>
</dbReference>
<dbReference type="InterPro" id="IPR001314">
    <property type="entry name" value="Peptidase_S1A"/>
</dbReference>
<dbReference type="InterPro" id="IPR009003">
    <property type="entry name" value="Peptidase_S1_PA"/>
</dbReference>
<dbReference type="FunFam" id="2.40.10.10:FF:000084">
    <property type="entry name" value="Serine protease easter"/>
    <property type="match status" value="1"/>
</dbReference>
<dbReference type="RefSeq" id="XP_030369258.1">
    <property type="nucleotide sequence ID" value="XM_030513398.1"/>
</dbReference>
<keyword evidence="9" id="KW-0325">Glycoprotein</keyword>